<evidence type="ECO:0000259" key="1">
    <source>
        <dbReference type="Pfam" id="PF03372"/>
    </source>
</evidence>
<dbReference type="EMBL" id="OU503036">
    <property type="protein sequence ID" value="CAI9752660.1"/>
    <property type="molecule type" value="Genomic_DNA"/>
</dbReference>
<evidence type="ECO:0000313" key="3">
    <source>
        <dbReference type="Proteomes" id="UP000834106"/>
    </source>
</evidence>
<dbReference type="InterPro" id="IPR005135">
    <property type="entry name" value="Endo/exonuclease/phosphatase"/>
</dbReference>
<accession>A0AAD1YKV0</accession>
<name>A0AAD1YKV0_9LAMI</name>
<organism evidence="2 3">
    <name type="scientific">Fraxinus pennsylvanica</name>
    <dbReference type="NCBI Taxonomy" id="56036"/>
    <lineage>
        <taxon>Eukaryota</taxon>
        <taxon>Viridiplantae</taxon>
        <taxon>Streptophyta</taxon>
        <taxon>Embryophyta</taxon>
        <taxon>Tracheophyta</taxon>
        <taxon>Spermatophyta</taxon>
        <taxon>Magnoliopsida</taxon>
        <taxon>eudicotyledons</taxon>
        <taxon>Gunneridae</taxon>
        <taxon>Pentapetalae</taxon>
        <taxon>asterids</taxon>
        <taxon>lamiids</taxon>
        <taxon>Lamiales</taxon>
        <taxon>Oleaceae</taxon>
        <taxon>Oleeae</taxon>
        <taxon>Fraxinus</taxon>
    </lineage>
</organism>
<gene>
    <name evidence="2" type="ORF">FPE_LOCUS91</name>
</gene>
<evidence type="ECO:0000313" key="2">
    <source>
        <dbReference type="EMBL" id="CAI9752660.1"/>
    </source>
</evidence>
<dbReference type="InterPro" id="IPR036691">
    <property type="entry name" value="Endo/exonu/phosph_ase_sf"/>
</dbReference>
<protein>
    <recommendedName>
        <fullName evidence="1">Endonuclease/exonuclease/phosphatase domain-containing protein</fullName>
    </recommendedName>
</protein>
<dbReference type="PANTHER" id="PTHR33710:SF77">
    <property type="entry name" value="DNASE I-LIKE SUPERFAMILY PROTEIN"/>
    <property type="match status" value="1"/>
</dbReference>
<dbReference type="Proteomes" id="UP000834106">
    <property type="component" value="Chromosome 1"/>
</dbReference>
<dbReference type="AlphaFoldDB" id="A0AAD1YKV0"/>
<dbReference type="Gene3D" id="3.60.10.10">
    <property type="entry name" value="Endonuclease/exonuclease/phosphatase"/>
    <property type="match status" value="1"/>
</dbReference>
<dbReference type="PANTHER" id="PTHR33710">
    <property type="entry name" value="BNAC02G09200D PROTEIN"/>
    <property type="match status" value="1"/>
</dbReference>
<dbReference type="Pfam" id="PF03372">
    <property type="entry name" value="Exo_endo_phos"/>
    <property type="match status" value="1"/>
</dbReference>
<proteinExistence type="predicted"/>
<dbReference type="SUPFAM" id="SSF56219">
    <property type="entry name" value="DNase I-like"/>
    <property type="match status" value="1"/>
</dbReference>
<keyword evidence="3" id="KW-1185">Reference proteome</keyword>
<reference evidence="2" key="1">
    <citation type="submission" date="2023-05" db="EMBL/GenBank/DDBJ databases">
        <authorList>
            <person name="Huff M."/>
        </authorList>
    </citation>
    <scope>NUCLEOTIDE SEQUENCE</scope>
</reference>
<sequence length="381" mass="43129">MSKSLAALKDISFSSSYSSAEWFSRPRTKATRIAELQISIQQLQKPNFSPLQTPFSGQPGGPHLFPRLNRCIAQLNTLVRLSLGLLELLAPSPPGFRSIEVLSPPGSRSIEVPSHISLQIMDGTTQLPWVLTGFYGNPVAERRQDSWQMLRRLTPESPSPWLIMGDFNEILSQDEKFTWSNKREGTDFTKERLDRACANGTFPALYGSCVVQVLQVCNSDHNPLSINCNQGHFQLIPNARLLFRYEAAWAEKQECKDIIASSWSHLRGHNSSLGWFKEGLMRCRDRLQFWARSNAREAKTTLKVNMQKLRSLQQVNKGDLNERIRVIQNQVDGQCLGMVEVVLSTELIRTGVGAKVEYGKDFHLFQWQYSAGNKVSRSSCR</sequence>
<dbReference type="GO" id="GO:0003824">
    <property type="term" value="F:catalytic activity"/>
    <property type="evidence" value="ECO:0007669"/>
    <property type="project" value="InterPro"/>
</dbReference>
<feature type="domain" description="Endonuclease/exonuclease/phosphatase" evidence="1">
    <location>
        <begin position="89"/>
        <end position="207"/>
    </location>
</feature>